<keyword evidence="3" id="KW-0143">Chaperone</keyword>
<protein>
    <submittedName>
        <fullName evidence="4">ATPase</fullName>
    </submittedName>
</protein>
<dbReference type="Proteomes" id="UP000319255">
    <property type="component" value="Unassembled WGS sequence"/>
</dbReference>
<gene>
    <name evidence="4" type="ORF">FJM51_11495</name>
</gene>
<dbReference type="InterPro" id="IPR042272">
    <property type="entry name" value="ATP12_ATP_synth-F1-assembly_N"/>
</dbReference>
<dbReference type="Pfam" id="PF07542">
    <property type="entry name" value="ATP12"/>
    <property type="match status" value="1"/>
</dbReference>
<dbReference type="RefSeq" id="WP_140454294.1">
    <property type="nucleotide sequence ID" value="NZ_VFRP01000010.1"/>
</dbReference>
<dbReference type="Gene3D" id="3.30.2180.10">
    <property type="entry name" value="ATP12-like"/>
    <property type="match status" value="1"/>
</dbReference>
<name>A0A501WT07_9RHOB</name>
<comment type="similarity">
    <text evidence="1">Belongs to the ATP12 family.</text>
</comment>
<sequence>MSWKPRRKFWDEVSVAPAEAGHTVRLDARELRTPGQAPLVVPTAALAEAIAGEWRAITGEIDPEILHYTKAANTAIDRVSREREAVIDAIAAYGDSDLLCYRAEEPEGLAARQKAAWQPWLDWAEAAFGAALVPVRGVMHRAQDAASLAALRREVARFDALGLTALYDLVTLSGSLVLGLAVARGALAGAEAWEISRLDEIWQAEQWGVDLEAEQAAEVRRVAFLRAETLLGLLGTDEISS</sequence>
<dbReference type="InterPro" id="IPR011419">
    <property type="entry name" value="ATP12_ATP_synth-F1-assembly"/>
</dbReference>
<keyword evidence="2" id="KW-0809">Transit peptide</keyword>
<dbReference type="Gene3D" id="1.10.3580.10">
    <property type="entry name" value="ATP12 ATPase"/>
    <property type="match status" value="1"/>
</dbReference>
<dbReference type="EMBL" id="VFRP01000010">
    <property type="protein sequence ID" value="TPE50417.1"/>
    <property type="molecule type" value="Genomic_DNA"/>
</dbReference>
<organism evidence="4 5">
    <name type="scientific">Amaricoccus solimangrovi</name>
    <dbReference type="NCBI Taxonomy" id="2589815"/>
    <lineage>
        <taxon>Bacteria</taxon>
        <taxon>Pseudomonadati</taxon>
        <taxon>Pseudomonadota</taxon>
        <taxon>Alphaproteobacteria</taxon>
        <taxon>Rhodobacterales</taxon>
        <taxon>Paracoccaceae</taxon>
        <taxon>Amaricoccus</taxon>
    </lineage>
</organism>
<proteinExistence type="inferred from homology"/>
<evidence type="ECO:0000256" key="2">
    <source>
        <dbReference type="ARBA" id="ARBA00022946"/>
    </source>
</evidence>
<dbReference type="GO" id="GO:0043461">
    <property type="term" value="P:proton-transporting ATP synthase complex assembly"/>
    <property type="evidence" value="ECO:0007669"/>
    <property type="project" value="InterPro"/>
</dbReference>
<keyword evidence="5" id="KW-1185">Reference proteome</keyword>
<comment type="caution">
    <text evidence="4">The sequence shown here is derived from an EMBL/GenBank/DDBJ whole genome shotgun (WGS) entry which is preliminary data.</text>
</comment>
<dbReference type="AlphaFoldDB" id="A0A501WT07"/>
<dbReference type="PANTHER" id="PTHR21013:SF10">
    <property type="entry name" value="ATP SYNTHASE MITOCHONDRIAL F1 COMPLEX ASSEMBLY FACTOR 2"/>
    <property type="match status" value="1"/>
</dbReference>
<evidence type="ECO:0000313" key="5">
    <source>
        <dbReference type="Proteomes" id="UP000319255"/>
    </source>
</evidence>
<dbReference type="InterPro" id="IPR023335">
    <property type="entry name" value="ATP12_ortho_dom_sf"/>
</dbReference>
<dbReference type="OrthoDB" id="9797825at2"/>
<dbReference type="PANTHER" id="PTHR21013">
    <property type="entry name" value="ATP SYNTHASE MITOCHONDRIAL F1 COMPLEX ASSEMBLY FACTOR 2/ATP12 PROTEIN, MITOCHONDRIAL PRECURSOR"/>
    <property type="match status" value="1"/>
</dbReference>
<dbReference type="SUPFAM" id="SSF160909">
    <property type="entry name" value="ATP12-like"/>
    <property type="match status" value="1"/>
</dbReference>
<reference evidence="4 5" key="1">
    <citation type="submission" date="2019-06" db="EMBL/GenBank/DDBJ databases">
        <title>A novel bacterium of genus Amaricoccus, isolated from marine sediment.</title>
        <authorList>
            <person name="Huang H."/>
            <person name="Mo K."/>
            <person name="Hu Y."/>
        </authorList>
    </citation>
    <scope>NUCLEOTIDE SEQUENCE [LARGE SCALE GENOMIC DNA]</scope>
    <source>
        <strain evidence="4 5">HB172011</strain>
    </source>
</reference>
<evidence type="ECO:0000256" key="1">
    <source>
        <dbReference type="ARBA" id="ARBA00008231"/>
    </source>
</evidence>
<evidence type="ECO:0000256" key="3">
    <source>
        <dbReference type="ARBA" id="ARBA00023186"/>
    </source>
</evidence>
<evidence type="ECO:0000313" key="4">
    <source>
        <dbReference type="EMBL" id="TPE50417.1"/>
    </source>
</evidence>
<accession>A0A501WT07</accession>